<sequence length="145" mass="15721">MRHQRIRRSATNTARSSAIRRGLGLAALCISHAASDRRKIVLVLVLTAPRDPHAGNGPTVPCAQYAPRSTSSPPWPRGLVPSPRRCRGAESRLDRAARSPAGRTSPSKVPGPSLPGSRTPGSWSRPWRRTRPVSAADLGSWERRP</sequence>
<dbReference type="EMBL" id="GIFC01011299">
    <property type="protein sequence ID" value="MXU93382.1"/>
    <property type="molecule type" value="Transcribed_RNA"/>
</dbReference>
<feature type="region of interest" description="Disordered" evidence="1">
    <location>
        <begin position="49"/>
        <end position="145"/>
    </location>
</feature>
<feature type="compositionally biased region" description="Basic and acidic residues" evidence="1">
    <location>
        <begin position="87"/>
        <end position="97"/>
    </location>
</feature>
<evidence type="ECO:0000313" key="2">
    <source>
        <dbReference type="EMBL" id="MXU93382.1"/>
    </source>
</evidence>
<proteinExistence type="predicted"/>
<reference evidence="2" key="1">
    <citation type="submission" date="2019-12" db="EMBL/GenBank/DDBJ databases">
        <title>An insight into the sialome of adult female Ixodes ricinus ticks feeding for 6 days.</title>
        <authorList>
            <person name="Perner J."/>
            <person name="Ribeiro J.M.C."/>
        </authorList>
    </citation>
    <scope>NUCLEOTIDE SEQUENCE</scope>
    <source>
        <strain evidence="2">Semi-engorged</strain>
        <tissue evidence="2">Salivary glands</tissue>
    </source>
</reference>
<protein>
    <submittedName>
        <fullName evidence="2">Putative secreted protein</fullName>
    </submittedName>
</protein>
<dbReference type="AlphaFoldDB" id="A0A6B0UUL3"/>
<name>A0A6B0UUL3_IXORI</name>
<accession>A0A6B0UUL3</accession>
<evidence type="ECO:0000256" key="1">
    <source>
        <dbReference type="SAM" id="MobiDB-lite"/>
    </source>
</evidence>
<organism evidence="2">
    <name type="scientific">Ixodes ricinus</name>
    <name type="common">Common tick</name>
    <name type="synonym">Acarus ricinus</name>
    <dbReference type="NCBI Taxonomy" id="34613"/>
    <lineage>
        <taxon>Eukaryota</taxon>
        <taxon>Metazoa</taxon>
        <taxon>Ecdysozoa</taxon>
        <taxon>Arthropoda</taxon>
        <taxon>Chelicerata</taxon>
        <taxon>Arachnida</taxon>
        <taxon>Acari</taxon>
        <taxon>Parasitiformes</taxon>
        <taxon>Ixodida</taxon>
        <taxon>Ixodoidea</taxon>
        <taxon>Ixodidae</taxon>
        <taxon>Ixodinae</taxon>
        <taxon>Ixodes</taxon>
    </lineage>
</organism>